<name>A0A9P5Y1G2_9AGAR</name>
<evidence type="ECO:0000313" key="1">
    <source>
        <dbReference type="EMBL" id="KAF9459586.1"/>
    </source>
</evidence>
<sequence length="171" mass="19274">MCIATLRLTQQSTTKPSYNSTGQESCRPEPRSWMVWAMVPERLNWKRAWASFPHNPKMASPCANVLIRTGYNSRKAPYIILAKGAIHQFIIGVGALDPGPIAETISALLQMTSASITARRAEFERHEMETRRYKVDDKRWEPWVTAPAVTLPRNRTIAPFDASNSVTNGIF</sequence>
<accession>A0A9P5Y1G2</accession>
<dbReference type="EMBL" id="MU150313">
    <property type="protein sequence ID" value="KAF9459586.1"/>
    <property type="molecule type" value="Genomic_DNA"/>
</dbReference>
<dbReference type="AlphaFoldDB" id="A0A9P5Y1G2"/>
<organism evidence="1 2">
    <name type="scientific">Collybia nuda</name>
    <dbReference type="NCBI Taxonomy" id="64659"/>
    <lineage>
        <taxon>Eukaryota</taxon>
        <taxon>Fungi</taxon>
        <taxon>Dikarya</taxon>
        <taxon>Basidiomycota</taxon>
        <taxon>Agaricomycotina</taxon>
        <taxon>Agaricomycetes</taxon>
        <taxon>Agaricomycetidae</taxon>
        <taxon>Agaricales</taxon>
        <taxon>Tricholomatineae</taxon>
        <taxon>Clitocybaceae</taxon>
        <taxon>Collybia</taxon>
    </lineage>
</organism>
<comment type="caution">
    <text evidence="1">The sequence shown here is derived from an EMBL/GenBank/DDBJ whole genome shotgun (WGS) entry which is preliminary data.</text>
</comment>
<gene>
    <name evidence="1" type="ORF">BDZ94DRAFT_1380969</name>
</gene>
<proteinExistence type="predicted"/>
<protein>
    <submittedName>
        <fullName evidence="1">Uncharacterized protein</fullName>
    </submittedName>
</protein>
<keyword evidence="2" id="KW-1185">Reference proteome</keyword>
<reference evidence="1" key="1">
    <citation type="submission" date="2020-11" db="EMBL/GenBank/DDBJ databases">
        <authorList>
            <consortium name="DOE Joint Genome Institute"/>
            <person name="Ahrendt S."/>
            <person name="Riley R."/>
            <person name="Andreopoulos W."/>
            <person name="Labutti K."/>
            <person name="Pangilinan J."/>
            <person name="Ruiz-Duenas F.J."/>
            <person name="Barrasa J.M."/>
            <person name="Sanchez-Garcia M."/>
            <person name="Camarero S."/>
            <person name="Miyauchi S."/>
            <person name="Serrano A."/>
            <person name="Linde D."/>
            <person name="Babiker R."/>
            <person name="Drula E."/>
            <person name="Ayuso-Fernandez I."/>
            <person name="Pacheco R."/>
            <person name="Padilla G."/>
            <person name="Ferreira P."/>
            <person name="Barriuso J."/>
            <person name="Kellner H."/>
            <person name="Castanera R."/>
            <person name="Alfaro M."/>
            <person name="Ramirez L."/>
            <person name="Pisabarro A.G."/>
            <person name="Kuo A."/>
            <person name="Tritt A."/>
            <person name="Lipzen A."/>
            <person name="He G."/>
            <person name="Yan M."/>
            <person name="Ng V."/>
            <person name="Cullen D."/>
            <person name="Martin F."/>
            <person name="Rosso M.-N."/>
            <person name="Henrissat B."/>
            <person name="Hibbett D."/>
            <person name="Martinez A.T."/>
            <person name="Grigoriev I.V."/>
        </authorList>
    </citation>
    <scope>NUCLEOTIDE SEQUENCE</scope>
    <source>
        <strain evidence="1">CBS 247.69</strain>
    </source>
</reference>
<evidence type="ECO:0000313" key="2">
    <source>
        <dbReference type="Proteomes" id="UP000807353"/>
    </source>
</evidence>
<dbReference type="Proteomes" id="UP000807353">
    <property type="component" value="Unassembled WGS sequence"/>
</dbReference>